<evidence type="ECO:0008006" key="4">
    <source>
        <dbReference type="Google" id="ProtNLM"/>
    </source>
</evidence>
<dbReference type="Proteomes" id="UP001597508">
    <property type="component" value="Unassembled WGS sequence"/>
</dbReference>
<evidence type="ECO:0000256" key="1">
    <source>
        <dbReference type="SAM" id="SignalP"/>
    </source>
</evidence>
<reference evidence="3" key="1">
    <citation type="journal article" date="2019" name="Int. J. Syst. Evol. Microbiol.">
        <title>The Global Catalogue of Microorganisms (GCM) 10K type strain sequencing project: providing services to taxonomists for standard genome sequencing and annotation.</title>
        <authorList>
            <consortium name="The Broad Institute Genomics Platform"/>
            <consortium name="The Broad Institute Genome Sequencing Center for Infectious Disease"/>
            <person name="Wu L."/>
            <person name="Ma J."/>
        </authorList>
    </citation>
    <scope>NUCLEOTIDE SEQUENCE [LARGE SCALE GENOMIC DNA]</scope>
    <source>
        <strain evidence="3">KCTC 52127</strain>
    </source>
</reference>
<feature type="signal peptide" evidence="1">
    <location>
        <begin position="1"/>
        <end position="19"/>
    </location>
</feature>
<protein>
    <recommendedName>
        <fullName evidence="4">DUF4412 domain-containing protein</fullName>
    </recommendedName>
</protein>
<gene>
    <name evidence="2" type="ORF">ACFSRZ_03325</name>
</gene>
<proteinExistence type="predicted"/>
<dbReference type="RefSeq" id="WP_379665095.1">
    <property type="nucleotide sequence ID" value="NZ_JBHULH010000001.1"/>
</dbReference>
<feature type="chain" id="PRO_5045104643" description="DUF4412 domain-containing protein" evidence="1">
    <location>
        <begin position="20"/>
        <end position="225"/>
    </location>
</feature>
<organism evidence="2 3">
    <name type="scientific">Pseudotenacibaculum haliotis</name>
    <dbReference type="NCBI Taxonomy" id="1862138"/>
    <lineage>
        <taxon>Bacteria</taxon>
        <taxon>Pseudomonadati</taxon>
        <taxon>Bacteroidota</taxon>
        <taxon>Flavobacteriia</taxon>
        <taxon>Flavobacteriales</taxon>
        <taxon>Flavobacteriaceae</taxon>
        <taxon>Pseudotenacibaculum</taxon>
    </lineage>
</organism>
<accession>A0ABW5LPN8</accession>
<evidence type="ECO:0000313" key="2">
    <source>
        <dbReference type="EMBL" id="MFD2566387.1"/>
    </source>
</evidence>
<name>A0ABW5LPN8_9FLAO</name>
<sequence length="225" mass="25137">MKKYFLFILFISLTLNTFAQKEIKEGVIKVKMTMSSEDSQINSQLAMMGDLVMSTYFKGANSRTEMKNPMAGETITIVNSDKKKSLMLLNNPMLGKKYRESDIALSEEDLKNITVTEKGDTKTILGYVCKGYVFTIKKDGKENTVTMYTTEKIKAINQNNMNLGKKAKGFPMYMTGEISQPNGIAIKMVLEATEVKGEKIADAKFSLTVPEGYSKIEPQKPSSID</sequence>
<comment type="caution">
    <text evidence="2">The sequence shown here is derived from an EMBL/GenBank/DDBJ whole genome shotgun (WGS) entry which is preliminary data.</text>
</comment>
<evidence type="ECO:0000313" key="3">
    <source>
        <dbReference type="Proteomes" id="UP001597508"/>
    </source>
</evidence>
<dbReference type="EMBL" id="JBHULH010000001">
    <property type="protein sequence ID" value="MFD2566387.1"/>
    <property type="molecule type" value="Genomic_DNA"/>
</dbReference>
<keyword evidence="1" id="KW-0732">Signal</keyword>
<keyword evidence="3" id="KW-1185">Reference proteome</keyword>